<keyword evidence="1" id="KW-0436">Ligase</keyword>
<dbReference type="GO" id="GO:0016874">
    <property type="term" value="F:ligase activity"/>
    <property type="evidence" value="ECO:0007669"/>
    <property type="project" value="UniProtKB-KW"/>
</dbReference>
<sequence>MSTMIDADAARREGFVPLGASRKGSSFRGGRAAANDTAAEIGSLGKGHFLQEQIVKGPAASLPRRKSLDERNEAKDQALYYSLRDRIPSDLAMTPGAGGQALRRVMLHGATVVFVTPGYEGKRFVFERAKDLGVRSVVIDAPGSWAERMVGERVIAKFIPLDLNRDSTSVLNDCAAAIRALGREEGFSMPAGVCTFCELSVPLVARLAETLGLPGPSSAAVDTARDKHSTRAAMKAAGLPSPSCYRVNDETDLKQAASVVGFPAVLKPLNGAASLGVKKVDSEAELQRCYADVLAEMRATVVSSGALVKKDPTAPSDPNGEDPSFLLEEYLDGPEVDVDVVMGLGEARYAKVVDNGPTAEPYFAETWGVCPSLLPAEGQASLQKLAIDSLKCCGFDCGVFHVECKLTSRGPRLIEINARMGGGQVRKTHLLASGVDLVEETLFTAVGIPCNPHVSIENTAVAYTYVTNQKSGVVDGLASAAKRVAETDKSVAYCKPLVKDGAAIVGSDDALPDWLLDVMVTDSDAKRALDHVLSVATALDVPRFVR</sequence>
<reference evidence="6" key="1">
    <citation type="submission" date="2021-01" db="EMBL/GenBank/DDBJ databases">
        <authorList>
            <person name="Corre E."/>
            <person name="Pelletier E."/>
            <person name="Niang G."/>
            <person name="Scheremetjew M."/>
            <person name="Finn R."/>
            <person name="Kale V."/>
            <person name="Holt S."/>
            <person name="Cochrane G."/>
            <person name="Meng A."/>
            <person name="Brown T."/>
            <person name="Cohen L."/>
        </authorList>
    </citation>
    <scope>NUCLEOTIDE SEQUENCE</scope>
    <source>
        <strain evidence="6">CCMP1756</strain>
    </source>
</reference>
<evidence type="ECO:0000256" key="2">
    <source>
        <dbReference type="ARBA" id="ARBA00022741"/>
    </source>
</evidence>
<accession>A0A7S3ZWB7</accession>
<dbReference type="Proteomes" id="UP000789595">
    <property type="component" value="Unassembled WGS sequence"/>
</dbReference>
<protein>
    <recommendedName>
        <fullName evidence="5">ATP-grasp domain-containing protein</fullName>
    </recommendedName>
</protein>
<evidence type="ECO:0000259" key="5">
    <source>
        <dbReference type="PROSITE" id="PS50975"/>
    </source>
</evidence>
<keyword evidence="2 4" id="KW-0547">Nucleotide-binding</keyword>
<dbReference type="Gene3D" id="3.40.50.20">
    <property type="match status" value="1"/>
</dbReference>
<dbReference type="InterPro" id="IPR052032">
    <property type="entry name" value="ATP-dep_AA_Ligase"/>
</dbReference>
<dbReference type="InterPro" id="IPR041472">
    <property type="entry name" value="BL00235/CARNS1_N"/>
</dbReference>
<keyword evidence="8" id="KW-1185">Reference proteome</keyword>
<reference evidence="7" key="2">
    <citation type="submission" date="2021-11" db="EMBL/GenBank/DDBJ databases">
        <authorList>
            <consortium name="Genoscope - CEA"/>
            <person name="William W."/>
        </authorList>
    </citation>
    <scope>NUCLEOTIDE SEQUENCE</scope>
</reference>
<dbReference type="PANTHER" id="PTHR43585">
    <property type="entry name" value="FUMIPYRROLE BIOSYNTHESIS PROTEIN C"/>
    <property type="match status" value="1"/>
</dbReference>
<dbReference type="EMBL" id="HBIW01013451">
    <property type="protein sequence ID" value="CAE0696113.1"/>
    <property type="molecule type" value="Transcribed_RNA"/>
</dbReference>
<evidence type="ECO:0000256" key="1">
    <source>
        <dbReference type="ARBA" id="ARBA00022598"/>
    </source>
</evidence>
<dbReference type="SUPFAM" id="SSF56059">
    <property type="entry name" value="Glutathione synthetase ATP-binding domain-like"/>
    <property type="match status" value="1"/>
</dbReference>
<dbReference type="EMBL" id="CAKKNE010000005">
    <property type="protein sequence ID" value="CAH0378083.1"/>
    <property type="molecule type" value="Genomic_DNA"/>
</dbReference>
<evidence type="ECO:0000313" key="6">
    <source>
        <dbReference type="EMBL" id="CAE0696113.1"/>
    </source>
</evidence>
<dbReference type="InterPro" id="IPR011761">
    <property type="entry name" value="ATP-grasp"/>
</dbReference>
<dbReference type="Gene3D" id="3.30.470.20">
    <property type="entry name" value="ATP-grasp fold, B domain"/>
    <property type="match status" value="1"/>
</dbReference>
<dbReference type="OrthoDB" id="434648at2759"/>
<evidence type="ECO:0000256" key="3">
    <source>
        <dbReference type="ARBA" id="ARBA00022840"/>
    </source>
</evidence>
<name>A0A7S3ZWB7_9STRA</name>
<evidence type="ECO:0000313" key="8">
    <source>
        <dbReference type="Proteomes" id="UP000789595"/>
    </source>
</evidence>
<keyword evidence="3 4" id="KW-0067">ATP-binding</keyword>
<proteinExistence type="predicted"/>
<evidence type="ECO:0000313" key="7">
    <source>
        <dbReference type="EMBL" id="CAH0378083.1"/>
    </source>
</evidence>
<dbReference type="AlphaFoldDB" id="A0A7S3ZWB7"/>
<gene>
    <name evidence="6" type="ORF">PCAL00307_LOCUS11549</name>
    <name evidence="7" type="ORF">PECAL_5P26030</name>
</gene>
<dbReference type="Pfam" id="PF18130">
    <property type="entry name" value="ATPgrasp_N"/>
    <property type="match status" value="1"/>
</dbReference>
<dbReference type="GO" id="GO:0005524">
    <property type="term" value="F:ATP binding"/>
    <property type="evidence" value="ECO:0007669"/>
    <property type="project" value="UniProtKB-UniRule"/>
</dbReference>
<feature type="domain" description="ATP-grasp" evidence="5">
    <location>
        <begin position="231"/>
        <end position="446"/>
    </location>
</feature>
<dbReference type="GO" id="GO:0046872">
    <property type="term" value="F:metal ion binding"/>
    <property type="evidence" value="ECO:0007669"/>
    <property type="project" value="InterPro"/>
</dbReference>
<evidence type="ECO:0000256" key="4">
    <source>
        <dbReference type="PROSITE-ProRule" id="PRU00409"/>
    </source>
</evidence>
<organism evidence="6">
    <name type="scientific">Pelagomonas calceolata</name>
    <dbReference type="NCBI Taxonomy" id="35677"/>
    <lineage>
        <taxon>Eukaryota</taxon>
        <taxon>Sar</taxon>
        <taxon>Stramenopiles</taxon>
        <taxon>Ochrophyta</taxon>
        <taxon>Pelagophyceae</taxon>
        <taxon>Pelagomonadales</taxon>
        <taxon>Pelagomonadaceae</taxon>
        <taxon>Pelagomonas</taxon>
    </lineage>
</organism>
<dbReference type="Pfam" id="PF13535">
    <property type="entry name" value="ATP-grasp_4"/>
    <property type="match status" value="1"/>
</dbReference>
<dbReference type="PROSITE" id="PS50975">
    <property type="entry name" value="ATP_GRASP"/>
    <property type="match status" value="1"/>
</dbReference>
<dbReference type="PANTHER" id="PTHR43585:SF2">
    <property type="entry name" value="ATP-GRASP ENZYME FSQD"/>
    <property type="match status" value="1"/>
</dbReference>